<dbReference type="Proteomes" id="UP000320623">
    <property type="component" value="Unassembled WGS sequence"/>
</dbReference>
<dbReference type="PIRSF" id="PIRSF016661">
    <property type="entry name" value="BioY"/>
    <property type="match status" value="1"/>
</dbReference>
<dbReference type="GO" id="GO:0015225">
    <property type="term" value="F:biotin transmembrane transporter activity"/>
    <property type="evidence" value="ECO:0007669"/>
    <property type="project" value="UniProtKB-UniRule"/>
</dbReference>
<feature type="transmembrane region" description="Helical" evidence="3">
    <location>
        <begin position="21"/>
        <end position="39"/>
    </location>
</feature>
<evidence type="ECO:0000256" key="2">
    <source>
        <dbReference type="PIRNR" id="PIRNR016661"/>
    </source>
</evidence>
<protein>
    <recommendedName>
        <fullName evidence="2">Biotin transporter</fullName>
    </recommendedName>
</protein>
<evidence type="ECO:0000256" key="1">
    <source>
        <dbReference type="ARBA" id="ARBA00010692"/>
    </source>
</evidence>
<feature type="transmembrane region" description="Helical" evidence="3">
    <location>
        <begin position="70"/>
        <end position="90"/>
    </location>
</feature>
<keyword evidence="2" id="KW-1003">Cell membrane</keyword>
<dbReference type="STRING" id="1643428.GCA_001442855_01818"/>
<keyword evidence="5" id="KW-1185">Reference proteome</keyword>
<feature type="transmembrane region" description="Helical" evidence="3">
    <location>
        <begin position="158"/>
        <end position="179"/>
    </location>
</feature>
<dbReference type="GO" id="GO:0005886">
    <property type="term" value="C:plasma membrane"/>
    <property type="evidence" value="ECO:0007669"/>
    <property type="project" value="UniProtKB-SubCell"/>
</dbReference>
<evidence type="ECO:0000313" key="4">
    <source>
        <dbReference type="EMBL" id="CUU07618.1"/>
    </source>
</evidence>
<keyword evidence="3" id="KW-0812">Transmembrane</keyword>
<comment type="similarity">
    <text evidence="1 2">Belongs to the BioY family.</text>
</comment>
<proteinExistence type="inferred from homology"/>
<gene>
    <name evidence="4" type="ORF">JGI1_01856</name>
</gene>
<organism evidence="4 5">
    <name type="scientific">Candidatus Thermokryptus mobilis</name>
    <dbReference type="NCBI Taxonomy" id="1643428"/>
    <lineage>
        <taxon>Bacteria</taxon>
        <taxon>Pseudomonadati</taxon>
        <taxon>Candidatus Kryptoniota</taxon>
        <taxon>Candidatus Thermokryptus</taxon>
    </lineage>
</organism>
<evidence type="ECO:0000313" key="5">
    <source>
        <dbReference type="Proteomes" id="UP000320623"/>
    </source>
</evidence>
<dbReference type="PANTHER" id="PTHR34295:SF1">
    <property type="entry name" value="BIOTIN TRANSPORTER BIOY"/>
    <property type="match status" value="1"/>
</dbReference>
<keyword evidence="3" id="KW-1133">Transmembrane helix</keyword>
<feature type="transmembrane region" description="Helical" evidence="3">
    <location>
        <begin position="121"/>
        <end position="146"/>
    </location>
</feature>
<name>A0A0S4N8J5_9BACT</name>
<keyword evidence="2 3" id="KW-0472">Membrane</keyword>
<dbReference type="EMBL" id="FAOO01000015">
    <property type="protein sequence ID" value="CUU07618.1"/>
    <property type="molecule type" value="Genomic_DNA"/>
</dbReference>
<dbReference type="OrthoDB" id="9803495at2"/>
<dbReference type="PANTHER" id="PTHR34295">
    <property type="entry name" value="BIOTIN TRANSPORTER BIOY"/>
    <property type="match status" value="1"/>
</dbReference>
<reference evidence="5" key="1">
    <citation type="submission" date="2015-11" db="EMBL/GenBank/DDBJ databases">
        <authorList>
            <person name="Varghese N."/>
        </authorList>
    </citation>
    <scope>NUCLEOTIDE SEQUENCE [LARGE SCALE GENOMIC DNA]</scope>
</reference>
<dbReference type="AlphaFoldDB" id="A0A0S4N8J5"/>
<feature type="transmembrane region" description="Helical" evidence="3">
    <location>
        <begin position="96"/>
        <end position="114"/>
    </location>
</feature>
<evidence type="ECO:0000256" key="3">
    <source>
        <dbReference type="SAM" id="Phobius"/>
    </source>
</evidence>
<sequence length="186" mass="20214">MRQIRAISLDQSKINSLTRTLWVVAFVGLTFIGAKIEIPTQPVPYTLQTLFVLLSGAFLGPYLGALSQILYLALGSAGLPVFAGPVAGISKLIGPTGGYLLAFPISAFVVGHLLKFRDSSLWVAFSMTVGLLVIFAIGTLHLNFVLIHNFKEAIKSGFLIFTFWDAVKLFAAVSIYKAFKSKFILN</sequence>
<feature type="transmembrane region" description="Helical" evidence="3">
    <location>
        <begin position="45"/>
        <end position="63"/>
    </location>
</feature>
<dbReference type="Gene3D" id="1.10.1760.20">
    <property type="match status" value="1"/>
</dbReference>
<dbReference type="InterPro" id="IPR003784">
    <property type="entry name" value="BioY"/>
</dbReference>
<comment type="subcellular location">
    <subcellularLocation>
        <location evidence="2">Cell membrane</location>
        <topology evidence="2">Multi-pass membrane protein</topology>
    </subcellularLocation>
</comment>
<keyword evidence="2" id="KW-0813">Transport</keyword>
<dbReference type="Pfam" id="PF02632">
    <property type="entry name" value="BioY"/>
    <property type="match status" value="1"/>
</dbReference>
<dbReference type="RefSeq" id="WP_140945580.1">
    <property type="nucleotide sequence ID" value="NZ_FAOO01000015.1"/>
</dbReference>
<accession>A0A0S4N8J5</accession>